<dbReference type="Gene3D" id="2.30.30.40">
    <property type="entry name" value="SH3 Domains"/>
    <property type="match status" value="1"/>
</dbReference>
<feature type="region of interest" description="Disordered" evidence="3">
    <location>
        <begin position="1"/>
        <end position="74"/>
    </location>
</feature>
<dbReference type="InterPro" id="IPR036028">
    <property type="entry name" value="SH3-like_dom_sf"/>
</dbReference>
<feature type="region of interest" description="Disordered" evidence="3">
    <location>
        <begin position="207"/>
        <end position="230"/>
    </location>
</feature>
<evidence type="ECO:0000259" key="4">
    <source>
        <dbReference type="PROSITE" id="PS50002"/>
    </source>
</evidence>
<feature type="region of interest" description="Disordered" evidence="3">
    <location>
        <begin position="762"/>
        <end position="815"/>
    </location>
</feature>
<reference evidence="5 6" key="2">
    <citation type="submission" date="2016-08" db="EMBL/GenBank/DDBJ databases">
        <title>Pervasive Adenine N6-methylation of Active Genes in Fungi.</title>
        <authorList>
            <consortium name="DOE Joint Genome Institute"/>
            <person name="Mondo S.J."/>
            <person name="Dannebaum R.O."/>
            <person name="Kuo R.C."/>
            <person name="Labutti K."/>
            <person name="Haridas S."/>
            <person name="Kuo A."/>
            <person name="Salamov A."/>
            <person name="Ahrendt S.R."/>
            <person name="Lipzen A."/>
            <person name="Sullivan W."/>
            <person name="Andreopoulos W.B."/>
            <person name="Clum A."/>
            <person name="Lindquist E."/>
            <person name="Daum C."/>
            <person name="Ramamoorthy G.K."/>
            <person name="Gryganskyi A."/>
            <person name="Culley D."/>
            <person name="Magnuson J.K."/>
            <person name="James T.Y."/>
            <person name="O'Malley M.A."/>
            <person name="Stajich J.E."/>
            <person name="Spatafora J.W."/>
            <person name="Visel A."/>
            <person name="Grigoriev I.V."/>
        </authorList>
    </citation>
    <scope>NUCLEOTIDE SEQUENCE [LARGE SCALE GENOMIC DNA]</scope>
    <source>
        <strain evidence="6">finn</strain>
    </source>
</reference>
<dbReference type="InterPro" id="IPR001452">
    <property type="entry name" value="SH3_domain"/>
</dbReference>
<feature type="compositionally biased region" description="Low complexity" evidence="3">
    <location>
        <begin position="610"/>
        <end position="638"/>
    </location>
</feature>
<evidence type="ECO:0000256" key="1">
    <source>
        <dbReference type="ARBA" id="ARBA00022443"/>
    </source>
</evidence>
<name>A0A1Y1VB60_9FUNG</name>
<feature type="compositionally biased region" description="Basic and acidic residues" evidence="3">
    <location>
        <begin position="790"/>
        <end position="799"/>
    </location>
</feature>
<evidence type="ECO:0000313" key="6">
    <source>
        <dbReference type="Proteomes" id="UP000193719"/>
    </source>
</evidence>
<evidence type="ECO:0000256" key="2">
    <source>
        <dbReference type="PROSITE-ProRule" id="PRU00192"/>
    </source>
</evidence>
<proteinExistence type="predicted"/>
<dbReference type="SUPFAM" id="SSF50044">
    <property type="entry name" value="SH3-domain"/>
    <property type="match status" value="1"/>
</dbReference>
<feature type="compositionally biased region" description="Polar residues" evidence="3">
    <location>
        <begin position="803"/>
        <end position="814"/>
    </location>
</feature>
<feature type="domain" description="SH3" evidence="4">
    <location>
        <begin position="1234"/>
        <end position="1310"/>
    </location>
</feature>
<keyword evidence="1 2" id="KW-0728">SH3 domain</keyword>
<feature type="compositionally biased region" description="Low complexity" evidence="3">
    <location>
        <begin position="207"/>
        <end position="217"/>
    </location>
</feature>
<sequence length="1314" mass="148575">NSSNSKPLNKSHHKSNTMSLDLQPQNSKKMTKHSSLDNIDSVKLEKSHASLHKYNSKESNSNIRNSSGPLSPLNKELQMDLDLSGIPNQNEIEKVNINDEEEEDEIIVPPNGIISPYLDSDMANINDTFKSMKMKQKMIGHNRSHSVGATPQKNNSAMAQEKYLSLINGSQIPNANTMDSHFMFTNTTTNINTSSKIPSLTSIIDTPPITDSTTPSLECAQSNEQAQTNPSHILNMLSTESNDEVHKEPSNHELKSYDSSNFPSISSLDLSYTEKAPNKINEKSFVENESFSISQSTIKNTEKRNDIVNDSIFDNEISFNTKEEEEDMIEEIIEVNTEDLPPLETLETLSDDGIDDVDIDIKELNKKRRAKMKNQNSSAAENDYIYVNENTGEKINKIEIIEIEIEDETPSHEINHTTEIINDKDIEEELENEIFDDTKTQSSQPHHHQQQQQHHQSQEMNDIEKEILRDDSDRASTESNDNKASLSVGSVHKSIKSHSSTSSHNEIKNSKSVKTDRSSENSRKEIKTENANNNDNNPEEQAVQEGIPPPKLNKTDLNIDIQKVNDKVNVKRSKSINIFKSHERSRSLDLKFDKKHILGIIFNKKDSSSSKKASSSNPPSLPPKSSSSPIKKSNTTKSATKGSNVNTSTKPSNNNFNGFKIPEFNFNGFIKSNSPIVNRKLQRRHSISSPEKTDLDPTIYNSRIKKSEGMSPTSKLNRHGTINTPYLNTTKPQRIPMDIEKDSDIISVEDIQASLFNVSKLSSHSSRKDDSEHSSHSKSSSSSHLRKERLKLGRQESPHTYKKSSGSTTPTNASPKKYIFDLEEDEELQPLNPITTTPILQDAINDILDKELPEIKIVPESPDIISMDNIPIYNSVDIENIPIYTESEIIVQPEEEEDKEEETEKGYFKMDDLKSDESHSSYNDKSNGSIMALINKNWKLLSEDLSEENIILPSKVSKNNNTKKTNFLKSQTDNNYLDFSNNMDNISPILPPLSKTLNINIGNAFATVENEYLEKKSPRREDNGGNINHKNNKYYRMCVNNIGNPFLNPNNVLEVSENDTYKGKTTICSPPIDVESIIGSILDSEDKEDTTIDEVDTDDNKDIFEKNLQDYQFTSILPENSKKVDQNENDNKENVNANIINYSSVKDTKSNTTDKNKKSSYIIPSVTSFRKYSLPTSNINKTSIDENQHLHRSRSGNGKNAYGHSCTPLSSYNNHYFENNSSNNTSGSRHHKNKKYERILAVHDYKGRDNREMSLEKGDILIVKQRKGTWIYGVKESNIFKIDIITNQQIKFKHREHGWVPATYVKPYDSTISS</sequence>
<comment type="caution">
    <text evidence="5">The sequence shown here is derived from an EMBL/GenBank/DDBJ whole genome shotgun (WGS) entry which is preliminary data.</text>
</comment>
<dbReference type="SMART" id="SM00326">
    <property type="entry name" value="SH3"/>
    <property type="match status" value="1"/>
</dbReference>
<feature type="region of interest" description="Disordered" evidence="3">
    <location>
        <begin position="1185"/>
        <end position="1205"/>
    </location>
</feature>
<feature type="compositionally biased region" description="Polar residues" evidence="3">
    <location>
        <begin position="219"/>
        <end position="230"/>
    </location>
</feature>
<dbReference type="PROSITE" id="PS50002">
    <property type="entry name" value="SH3"/>
    <property type="match status" value="1"/>
</dbReference>
<protein>
    <recommendedName>
        <fullName evidence="4">SH3 domain-containing protein</fullName>
    </recommendedName>
</protein>
<organism evidence="5 6">
    <name type="scientific">Piromyces finnis</name>
    <dbReference type="NCBI Taxonomy" id="1754191"/>
    <lineage>
        <taxon>Eukaryota</taxon>
        <taxon>Fungi</taxon>
        <taxon>Fungi incertae sedis</taxon>
        <taxon>Chytridiomycota</taxon>
        <taxon>Chytridiomycota incertae sedis</taxon>
        <taxon>Neocallimastigomycetes</taxon>
        <taxon>Neocallimastigales</taxon>
        <taxon>Neocallimastigaceae</taxon>
        <taxon>Piromyces</taxon>
    </lineage>
</organism>
<feature type="compositionally biased region" description="Basic and acidic residues" evidence="3">
    <location>
        <begin position="766"/>
        <end position="775"/>
    </location>
</feature>
<keyword evidence="6" id="KW-1185">Reference proteome</keyword>
<accession>A0A1Y1VB60</accession>
<feature type="region of interest" description="Disordered" evidence="3">
    <location>
        <begin position="707"/>
        <end position="729"/>
    </location>
</feature>
<feature type="region of interest" description="Disordered" evidence="3">
    <location>
        <begin position="438"/>
        <end position="459"/>
    </location>
</feature>
<dbReference type="OrthoDB" id="73680at2759"/>
<dbReference type="Proteomes" id="UP000193719">
    <property type="component" value="Unassembled WGS sequence"/>
</dbReference>
<feature type="compositionally biased region" description="Polar residues" evidence="3">
    <location>
        <begin position="57"/>
        <end position="69"/>
    </location>
</feature>
<gene>
    <name evidence="5" type="ORF">BCR36DRAFT_290324</name>
</gene>
<feature type="region of interest" description="Disordered" evidence="3">
    <location>
        <begin position="605"/>
        <end position="657"/>
    </location>
</feature>
<feature type="region of interest" description="Disordered" evidence="3">
    <location>
        <begin position="471"/>
        <end position="558"/>
    </location>
</feature>
<feature type="region of interest" description="Disordered" evidence="3">
    <location>
        <begin position="892"/>
        <end position="926"/>
    </location>
</feature>
<feature type="non-terminal residue" evidence="5">
    <location>
        <position position="1"/>
    </location>
</feature>
<feature type="compositionally biased region" description="Low complexity" evidence="3">
    <location>
        <begin position="487"/>
        <end position="504"/>
    </location>
</feature>
<reference evidence="5 6" key="1">
    <citation type="submission" date="2016-08" db="EMBL/GenBank/DDBJ databases">
        <title>Genomes of anaerobic fungi encode conserved fungal cellulosomes for biomass hydrolysis.</title>
        <authorList>
            <consortium name="DOE Joint Genome Institute"/>
            <person name="Haitjema C.H."/>
            <person name="Gilmore S.P."/>
            <person name="Henske J.K."/>
            <person name="Solomon K.V."/>
            <person name="De Groot R."/>
            <person name="Kuo A."/>
            <person name="Mondo S.J."/>
            <person name="Salamov A.A."/>
            <person name="Labutti K."/>
            <person name="Zhao Z."/>
            <person name="Chiniquy J."/>
            <person name="Barry K."/>
            <person name="Brewer H.M."/>
            <person name="Purvine S.O."/>
            <person name="Wright A.T."/>
            <person name="Boxma B."/>
            <person name="Van Alen T."/>
            <person name="Hackstein J.H."/>
            <person name="Baker S.E."/>
            <person name="Grigoriev I.V."/>
            <person name="O'Malley M.A."/>
        </authorList>
    </citation>
    <scope>NUCLEOTIDE SEQUENCE [LARGE SCALE GENOMIC DNA]</scope>
    <source>
        <strain evidence="6">finn</strain>
    </source>
</reference>
<feature type="compositionally biased region" description="Polar residues" evidence="3">
    <location>
        <begin position="710"/>
        <end position="729"/>
    </location>
</feature>
<feature type="compositionally biased region" description="Basic and acidic residues" evidence="3">
    <location>
        <begin position="902"/>
        <end position="919"/>
    </location>
</feature>
<dbReference type="Pfam" id="PF07653">
    <property type="entry name" value="SH3_2"/>
    <property type="match status" value="1"/>
</dbReference>
<feature type="compositionally biased region" description="Polar residues" evidence="3">
    <location>
        <begin position="16"/>
        <end position="28"/>
    </location>
</feature>
<feature type="compositionally biased region" description="Basic and acidic residues" evidence="3">
    <location>
        <begin position="505"/>
        <end position="528"/>
    </location>
</feature>
<evidence type="ECO:0000313" key="5">
    <source>
        <dbReference type="EMBL" id="ORX50304.1"/>
    </source>
</evidence>
<dbReference type="EMBL" id="MCFH01000021">
    <property type="protein sequence ID" value="ORX50304.1"/>
    <property type="molecule type" value="Genomic_DNA"/>
</dbReference>
<feature type="compositionally biased region" description="Polar residues" evidence="3">
    <location>
        <begin position="639"/>
        <end position="657"/>
    </location>
</feature>
<evidence type="ECO:0000256" key="3">
    <source>
        <dbReference type="SAM" id="MobiDB-lite"/>
    </source>
</evidence>